<keyword evidence="2" id="KW-1185">Reference proteome</keyword>
<evidence type="ECO:0008006" key="3">
    <source>
        <dbReference type="Google" id="ProtNLM"/>
    </source>
</evidence>
<dbReference type="KEGG" id="trs:Terro_2963"/>
<reference evidence="1 2" key="1">
    <citation type="submission" date="2012-06" db="EMBL/GenBank/DDBJ databases">
        <title>Complete genome of Terriglobus roseus DSM 18391.</title>
        <authorList>
            <consortium name="US DOE Joint Genome Institute (JGI-PGF)"/>
            <person name="Lucas S."/>
            <person name="Copeland A."/>
            <person name="Lapidus A."/>
            <person name="Glavina del Rio T."/>
            <person name="Dalin E."/>
            <person name="Tice H."/>
            <person name="Bruce D."/>
            <person name="Goodwin L."/>
            <person name="Pitluck S."/>
            <person name="Peters L."/>
            <person name="Mikhailova N."/>
            <person name="Munk A.C.C."/>
            <person name="Kyrpides N."/>
            <person name="Mavromatis K."/>
            <person name="Ivanova N."/>
            <person name="Brettin T."/>
            <person name="Detter J.C."/>
            <person name="Han C."/>
            <person name="Larimer F."/>
            <person name="Land M."/>
            <person name="Hauser L."/>
            <person name="Markowitz V."/>
            <person name="Cheng J.-F."/>
            <person name="Hugenholtz P."/>
            <person name="Woyke T."/>
            <person name="Wu D."/>
            <person name="Brambilla E."/>
            <person name="Klenk H.-P."/>
            <person name="Eisen J.A."/>
        </authorList>
    </citation>
    <scope>NUCLEOTIDE SEQUENCE [LARGE SCALE GENOMIC DNA]</scope>
    <source>
        <strain evidence="2">DSM 18391 / NRRL B-41598 / KBS 63</strain>
    </source>
</reference>
<gene>
    <name evidence="1" type="ordered locus">Terro_2963</name>
</gene>
<protein>
    <recommendedName>
        <fullName evidence="3">Lysozyme inhibitor LprI N-terminal domain-containing protein</fullName>
    </recommendedName>
</protein>
<dbReference type="Proteomes" id="UP000006056">
    <property type="component" value="Chromosome"/>
</dbReference>
<dbReference type="OrthoDB" id="123421at2"/>
<accession>I3ZIX7</accession>
<dbReference type="EMBL" id="CP003379">
    <property type="protein sequence ID" value="AFL89195.1"/>
    <property type="molecule type" value="Genomic_DNA"/>
</dbReference>
<name>I3ZIX7_TERRK</name>
<dbReference type="Gene3D" id="1.20.1270.180">
    <property type="match status" value="1"/>
</dbReference>
<dbReference type="RefSeq" id="WP_014786459.1">
    <property type="nucleotide sequence ID" value="NC_018014.1"/>
</dbReference>
<dbReference type="HOGENOM" id="CLU_1937118_0_0_0"/>
<sequence length="130" mass="13915">MAREKAGDCKDASSTLDAVTCLGKEAQITTANYEAMTRNLRALLALADADAPAPVVGPTGEALTPAQQAAEFDRLQENWDVYRKTVQSAAYDQFKGGTEAPVSNALADQMVVRSHMKELAAIYDSILGNH</sequence>
<proteinExistence type="predicted"/>
<evidence type="ECO:0000313" key="1">
    <source>
        <dbReference type="EMBL" id="AFL89195.1"/>
    </source>
</evidence>
<organism evidence="1 2">
    <name type="scientific">Terriglobus roseus (strain DSM 18391 / NRRL B-41598 / KBS 63)</name>
    <dbReference type="NCBI Taxonomy" id="926566"/>
    <lineage>
        <taxon>Bacteria</taxon>
        <taxon>Pseudomonadati</taxon>
        <taxon>Acidobacteriota</taxon>
        <taxon>Terriglobia</taxon>
        <taxon>Terriglobales</taxon>
        <taxon>Acidobacteriaceae</taxon>
        <taxon>Terriglobus</taxon>
    </lineage>
</organism>
<evidence type="ECO:0000313" key="2">
    <source>
        <dbReference type="Proteomes" id="UP000006056"/>
    </source>
</evidence>
<dbReference type="AlphaFoldDB" id="I3ZIX7"/>